<organism evidence="5 6">
    <name type="scientific">Kitasatospora terrestris</name>
    <dbReference type="NCBI Taxonomy" id="258051"/>
    <lineage>
        <taxon>Bacteria</taxon>
        <taxon>Bacillati</taxon>
        <taxon>Actinomycetota</taxon>
        <taxon>Actinomycetes</taxon>
        <taxon>Kitasatosporales</taxon>
        <taxon>Streptomycetaceae</taxon>
        <taxon>Kitasatospora</taxon>
    </lineage>
</organism>
<feature type="compositionally biased region" description="Low complexity" evidence="3">
    <location>
        <begin position="632"/>
        <end position="649"/>
    </location>
</feature>
<sequence length="782" mass="81208">MPDRPEVTAVEIARLAGVGRAAVSNWRRRHPDFPRPVGGTDSSPTFPLDQVEQWLRDQGKIAELPPLERAWQQLETLRDPDGPPVAPLIGAGAFLLLLHRDPAAWTALADRPDTRLATDLPRALRHAARAAIGPDATDRLGLPPLVGPTYLDLARLLARLADAHGAPAAYEQLLTRHAEANTRQLAPTPPEAAALLAALPQTGTAPHAAETTGAAAARPHRAADAGGAPLDEPGVAPWHTGAVSRPDSGAADGPSGAAAPAWPHAAAAAGGPAVPPGPSAAGAVTVLDPACGLGALLLAAGPGAVRAGQDLDAGYAALAVLRLALQTPGAWPGPLAVDLRPGDALRADAHPGLLADAVLCQPPYNERDWGHDELQFDPRWSGGVVPPRGESELAWLLHCLSHTRPGGLAALLLPPTVASRRAGRRVRSELIRTGALRAVVALPAGTAPPYGVPLHLWVLRRPRPGDDFRQVLLLDAAAAHPAAEGGRDRIDWPALTRTVLDTWYAFDAAARSGGPLPADRPGVHRTVTALDLLDDETDLSPARHLPAAPTAPPDTLSHLRTRVGELLGTLADLDARLPEVTAVAEPVVPPSVTVGELARAGALEVHSSGQGPAAGTGATPLLTDQDLLAGRPPSGTTDATDAPTARPGDVLLPALGGETAHAVRAGDPYDGAVLGPRLHLLRPDPEQVDPDYLAGRLRATGAARRASSYASTTTRLDIRRLELPRLPVERQRVLGAAFRRLADFRTDLARTTELADTLTRTLTDALAAGTVEPADGGGESDG</sequence>
<dbReference type="Gene3D" id="3.40.50.150">
    <property type="entry name" value="Vaccinia Virus protein VP39"/>
    <property type="match status" value="1"/>
</dbReference>
<feature type="region of interest" description="Disordered" evidence="3">
    <location>
        <begin position="605"/>
        <end position="652"/>
    </location>
</feature>
<keyword evidence="2" id="KW-0238">DNA-binding</keyword>
<dbReference type="SUPFAM" id="SSF53335">
    <property type="entry name" value="S-adenosyl-L-methionine-dependent methyltransferases"/>
    <property type="match status" value="1"/>
</dbReference>
<dbReference type="PANTHER" id="PTHR42998">
    <property type="entry name" value="TYPE I RESTRICTION ENZYME HINDVIIP M PROTEIN-RELATED"/>
    <property type="match status" value="1"/>
</dbReference>
<dbReference type="EMBL" id="BAABIS010000001">
    <property type="protein sequence ID" value="GAA4862277.1"/>
    <property type="molecule type" value="Genomic_DNA"/>
</dbReference>
<feature type="compositionally biased region" description="Low complexity" evidence="3">
    <location>
        <begin position="248"/>
        <end position="272"/>
    </location>
</feature>
<evidence type="ECO:0000313" key="5">
    <source>
        <dbReference type="EMBL" id="GAA4862277.1"/>
    </source>
</evidence>
<keyword evidence="1" id="KW-0680">Restriction system</keyword>
<evidence type="ECO:0000256" key="1">
    <source>
        <dbReference type="ARBA" id="ARBA00022747"/>
    </source>
</evidence>
<dbReference type="PRINTS" id="PR00507">
    <property type="entry name" value="N12N6MTFRASE"/>
</dbReference>
<dbReference type="InterPro" id="IPR044946">
    <property type="entry name" value="Restrct_endonuc_typeI_TRD_sf"/>
</dbReference>
<feature type="domain" description="DNA methylase adenine-specific" evidence="4">
    <location>
        <begin position="285"/>
        <end position="487"/>
    </location>
</feature>
<evidence type="ECO:0000256" key="2">
    <source>
        <dbReference type="ARBA" id="ARBA00023125"/>
    </source>
</evidence>
<feature type="region of interest" description="Disordered" evidence="3">
    <location>
        <begin position="203"/>
        <end position="277"/>
    </location>
</feature>
<keyword evidence="6" id="KW-1185">Reference proteome</keyword>
<dbReference type="InterPro" id="IPR003356">
    <property type="entry name" value="DNA_methylase_A-5"/>
</dbReference>
<evidence type="ECO:0000313" key="6">
    <source>
        <dbReference type="Proteomes" id="UP001501752"/>
    </source>
</evidence>
<comment type="caution">
    <text evidence="5">The sequence shown here is derived from an EMBL/GenBank/DDBJ whole genome shotgun (WGS) entry which is preliminary data.</text>
</comment>
<dbReference type="RefSeq" id="WP_345698717.1">
    <property type="nucleotide sequence ID" value="NZ_BAABIS010000001.1"/>
</dbReference>
<evidence type="ECO:0000259" key="4">
    <source>
        <dbReference type="Pfam" id="PF02384"/>
    </source>
</evidence>
<name>A0ABP9DXX9_9ACTN</name>
<dbReference type="SUPFAM" id="SSF116734">
    <property type="entry name" value="DNA methylase specificity domain"/>
    <property type="match status" value="1"/>
</dbReference>
<gene>
    <name evidence="5" type="ORF">GCM10023235_45550</name>
</gene>
<dbReference type="Gene3D" id="3.90.220.20">
    <property type="entry name" value="DNA methylase specificity domains"/>
    <property type="match status" value="1"/>
</dbReference>
<dbReference type="InterPro" id="IPR029063">
    <property type="entry name" value="SAM-dependent_MTases_sf"/>
</dbReference>
<evidence type="ECO:0000256" key="3">
    <source>
        <dbReference type="SAM" id="MobiDB-lite"/>
    </source>
</evidence>
<feature type="compositionally biased region" description="Low complexity" evidence="3">
    <location>
        <begin position="203"/>
        <end position="217"/>
    </location>
</feature>
<dbReference type="PANTHER" id="PTHR42998:SF1">
    <property type="entry name" value="TYPE I RESTRICTION ENZYME HINDI METHYLASE SUBUNIT"/>
    <property type="match status" value="1"/>
</dbReference>
<dbReference type="Pfam" id="PF02384">
    <property type="entry name" value="N6_Mtase"/>
    <property type="match status" value="1"/>
</dbReference>
<proteinExistence type="predicted"/>
<reference evidence="6" key="1">
    <citation type="journal article" date="2019" name="Int. J. Syst. Evol. Microbiol.">
        <title>The Global Catalogue of Microorganisms (GCM) 10K type strain sequencing project: providing services to taxonomists for standard genome sequencing and annotation.</title>
        <authorList>
            <consortium name="The Broad Institute Genomics Platform"/>
            <consortium name="The Broad Institute Genome Sequencing Center for Infectious Disease"/>
            <person name="Wu L."/>
            <person name="Ma J."/>
        </authorList>
    </citation>
    <scope>NUCLEOTIDE SEQUENCE [LARGE SCALE GENOMIC DNA]</scope>
    <source>
        <strain evidence="6">JCM 13006</strain>
    </source>
</reference>
<protein>
    <recommendedName>
        <fullName evidence="4">DNA methylase adenine-specific domain-containing protein</fullName>
    </recommendedName>
</protein>
<dbReference type="InterPro" id="IPR052916">
    <property type="entry name" value="Type-I_RE_MTase_Subunit"/>
</dbReference>
<feature type="compositionally biased region" description="Low complexity" evidence="3">
    <location>
        <begin position="611"/>
        <end position="623"/>
    </location>
</feature>
<dbReference type="Proteomes" id="UP001501752">
    <property type="component" value="Unassembled WGS sequence"/>
</dbReference>
<accession>A0ABP9DXX9</accession>